<dbReference type="Pfam" id="PF07696">
    <property type="entry name" value="7TMR-DISMED2"/>
    <property type="match status" value="1"/>
</dbReference>
<evidence type="ECO:0000256" key="5">
    <source>
        <dbReference type="ARBA" id="ARBA00022741"/>
    </source>
</evidence>
<feature type="domain" description="PAS" evidence="14">
    <location>
        <begin position="820"/>
        <end position="865"/>
    </location>
</feature>
<dbReference type="PANTHER" id="PTHR43065:SF46">
    <property type="entry name" value="C4-DICARBOXYLATE TRANSPORT SENSOR PROTEIN DCTB"/>
    <property type="match status" value="1"/>
</dbReference>
<dbReference type="Pfam" id="PF08448">
    <property type="entry name" value="PAS_4"/>
    <property type="match status" value="1"/>
</dbReference>
<feature type="transmembrane region" description="Helical" evidence="10">
    <location>
        <begin position="307"/>
        <end position="331"/>
    </location>
</feature>
<keyword evidence="3 9" id="KW-0597">Phosphoprotein</keyword>
<dbReference type="InterPro" id="IPR036890">
    <property type="entry name" value="HATPase_C_sf"/>
</dbReference>
<dbReference type="SMART" id="SM00086">
    <property type="entry name" value="PAC"/>
    <property type="match status" value="3"/>
</dbReference>
<dbReference type="InterPro" id="IPR013656">
    <property type="entry name" value="PAS_4"/>
</dbReference>
<dbReference type="InterPro" id="IPR035965">
    <property type="entry name" value="PAS-like_dom_sf"/>
</dbReference>
<keyword evidence="8" id="KW-0902">Two-component regulatory system</keyword>
<feature type="transmembrane region" description="Helical" evidence="10">
    <location>
        <begin position="250"/>
        <end position="270"/>
    </location>
</feature>
<proteinExistence type="predicted"/>
<evidence type="ECO:0000256" key="6">
    <source>
        <dbReference type="ARBA" id="ARBA00022777"/>
    </source>
</evidence>
<dbReference type="InterPro" id="IPR003594">
    <property type="entry name" value="HATPase_dom"/>
</dbReference>
<dbReference type="CDD" id="cd00130">
    <property type="entry name" value="PAS"/>
    <property type="match status" value="2"/>
</dbReference>
<dbReference type="InterPro" id="IPR011006">
    <property type="entry name" value="CheY-like_superfamily"/>
</dbReference>
<evidence type="ECO:0000256" key="1">
    <source>
        <dbReference type="ARBA" id="ARBA00000085"/>
    </source>
</evidence>
<feature type="domain" description="PAS" evidence="14">
    <location>
        <begin position="408"/>
        <end position="482"/>
    </location>
</feature>
<feature type="domain" description="Response regulatory" evidence="13">
    <location>
        <begin position="1204"/>
        <end position="1317"/>
    </location>
</feature>
<dbReference type="PRINTS" id="PR00344">
    <property type="entry name" value="BCTRLSENSOR"/>
</dbReference>
<dbReference type="EMBL" id="BSST01000001">
    <property type="protein sequence ID" value="GLX77472.1"/>
    <property type="molecule type" value="Genomic_DNA"/>
</dbReference>
<dbReference type="InterPro" id="IPR003661">
    <property type="entry name" value="HisK_dim/P_dom"/>
</dbReference>
<dbReference type="Pfam" id="PF02518">
    <property type="entry name" value="HATPase_c"/>
    <property type="match status" value="1"/>
</dbReference>
<evidence type="ECO:0000256" key="8">
    <source>
        <dbReference type="ARBA" id="ARBA00023012"/>
    </source>
</evidence>
<feature type="signal peptide" evidence="11">
    <location>
        <begin position="1"/>
        <end position="20"/>
    </location>
</feature>
<dbReference type="SMART" id="SM00091">
    <property type="entry name" value="PAS"/>
    <property type="match status" value="3"/>
</dbReference>
<feature type="domain" description="PAS" evidence="14">
    <location>
        <begin position="686"/>
        <end position="748"/>
    </location>
</feature>
<accession>A0ABQ6GNG6</accession>
<dbReference type="Gene3D" id="3.30.450.20">
    <property type="entry name" value="PAS domain"/>
    <property type="match status" value="3"/>
</dbReference>
<keyword evidence="6" id="KW-0418">Kinase</keyword>
<dbReference type="PANTHER" id="PTHR43065">
    <property type="entry name" value="SENSOR HISTIDINE KINASE"/>
    <property type="match status" value="1"/>
</dbReference>
<sequence>MITKLYWVILLLLFSQISFAEQWTEIYENQPVIKLSPELFIYEDPTSKLTLTQILSPAFKQKFIRYSQFSQQRNSIGLSQSTYWLKFTLKNTSKTTNWFLQNNDNSIQYVKLYQRAYDATIKHYTSGALTPLFERPYHSHRVILPINIPTNQQRDYYLKVHSLTPVILNLSLKSESALLQSESTHNVISGTILGIMLVLLMVNLLFYAMLKFQSQLYLIGYILGSLLAYSAYDGYLLYFFPDFLLPYDSFIFLTASSLALISLYYYVELLLLKDVSITTKNVLRYTVISYWGLVIILSYATTMQLPYKMYVIGAFILPFIGVFYSGYAWLYKRHQARFIFFGLCSLTIAHFMQMSQQLGIIASVNHISVEVNQLGNIILTTLLSIAIVDYVRQFQLMQQKTLNKVKQAEDKFKRVFDQAYQMLFLIAKDGTVISANNEALRFLDQKKSTLLKQNFTNIFSSLKGIFDQNEMKQNIEKALQGELVSQNIVAYSTNGNLKNLELSFQPYVKQQTTVDNVLIQVRDITKQAQAFKAIQDMVVGIAGLSTENFFKKFLIEISQIYNAKYVVLSQLNETNPPTATTVAITQNKRQSENFTYAIKGSPSEKLINNHLCNYPKDVQQSFPEDEWLKEHDIECYLGVNIKDSNNHIIGFLSVMDDRPLEEDNYFIEVLDVFAARIGNELKQQESQEALKTALEKLDFHITHTPLGVIEWDEHFNVTKWNKAAEKIFGFTLEHFKGKNPLEVLLPKEEIPNIVEVSKELKAKKGGRYSLNKNLTLSGKEILCEWYNTPLLNSEGKLIGVASLVNDVTAEHNALNALYIKEQEQREIFNALMDAVFIIDQQGEILSTNTAAESLFDYPVEQLINQKASCLLTGKFVKGYRRYINTLFQCLPAQDVPITQELMGRKKNGELFPINLSLTSLPIDNLGRKRLLATCHDLTEFRIQQESLRQSQKMDALGNLTGGIAHDFNNLLGIINGYAELLNLKTRDDENLAKYVNHILKASARGAKLTQKLLSFSRKNTEEKELVNINHLLLDEFDMLQKTITPRINLTYSLNDELPLTNIDKAELEDCILNLAINAMHAIEESGEIIIATAIKQFSKQQANLRKIAPGKFIQLSVTDNGIGMNEQTKQKALEPFFSTKGNTGTGLGLSQVYGFVERSNGFIEIDSTLGKGTTVTINLPIAFDQVVESRVKKSSPIATIAGAVILVVDDESSLVELSKTILSDAGYQVLTANNAEQALAQLKQHQIDAILCDIIMPNMGGNELAEIIQKQYPDIAILFVSGYYQQDSTKTAKIPSEQVIKKPYNADELLRRIAQSLTDKQTFNSTRKQLASN</sequence>
<feature type="domain" description="Histidine kinase" evidence="12">
    <location>
        <begin position="962"/>
        <end position="1183"/>
    </location>
</feature>
<dbReference type="Pfam" id="PF00072">
    <property type="entry name" value="Response_reg"/>
    <property type="match status" value="1"/>
</dbReference>
<dbReference type="Pfam" id="PF07695">
    <property type="entry name" value="7TMR-DISM_7TM"/>
    <property type="match status" value="1"/>
</dbReference>
<evidence type="ECO:0000256" key="11">
    <source>
        <dbReference type="SAM" id="SignalP"/>
    </source>
</evidence>
<evidence type="ECO:0000313" key="15">
    <source>
        <dbReference type="EMBL" id="GLX77472.1"/>
    </source>
</evidence>
<dbReference type="SMART" id="SM00387">
    <property type="entry name" value="HATPase_c"/>
    <property type="match status" value="1"/>
</dbReference>
<dbReference type="InterPro" id="IPR004358">
    <property type="entry name" value="Sig_transdc_His_kin-like_C"/>
</dbReference>
<dbReference type="Pfam" id="PF00512">
    <property type="entry name" value="HisKA"/>
    <property type="match status" value="1"/>
</dbReference>
<evidence type="ECO:0000256" key="3">
    <source>
        <dbReference type="ARBA" id="ARBA00022553"/>
    </source>
</evidence>
<keyword evidence="7" id="KW-0067">ATP-binding</keyword>
<dbReference type="InterPro" id="IPR011623">
    <property type="entry name" value="7TMR_DISM_rcpt_extracell_dom1"/>
</dbReference>
<keyword evidence="11" id="KW-0732">Signal</keyword>
<dbReference type="Gene3D" id="1.10.287.130">
    <property type="match status" value="1"/>
</dbReference>
<dbReference type="SUPFAM" id="SSF52172">
    <property type="entry name" value="CheY-like"/>
    <property type="match status" value="1"/>
</dbReference>
<evidence type="ECO:0000256" key="2">
    <source>
        <dbReference type="ARBA" id="ARBA00012438"/>
    </source>
</evidence>
<dbReference type="PROSITE" id="PS50112">
    <property type="entry name" value="PAS"/>
    <property type="match status" value="3"/>
</dbReference>
<dbReference type="SMART" id="SM00388">
    <property type="entry name" value="HisKA"/>
    <property type="match status" value="1"/>
</dbReference>
<evidence type="ECO:0000259" key="14">
    <source>
        <dbReference type="PROSITE" id="PS50112"/>
    </source>
</evidence>
<protein>
    <recommendedName>
        <fullName evidence="2">histidine kinase</fullName>
        <ecNumber evidence="2">2.7.13.3</ecNumber>
    </recommendedName>
</protein>
<dbReference type="InterPro" id="IPR001789">
    <property type="entry name" value="Sig_transdc_resp-reg_receiver"/>
</dbReference>
<evidence type="ECO:0000256" key="9">
    <source>
        <dbReference type="PROSITE-ProRule" id="PRU00169"/>
    </source>
</evidence>
<evidence type="ECO:0000256" key="10">
    <source>
        <dbReference type="SAM" id="Phobius"/>
    </source>
</evidence>
<dbReference type="Proteomes" id="UP001157186">
    <property type="component" value="Unassembled WGS sequence"/>
</dbReference>
<dbReference type="RefSeq" id="WP_284243328.1">
    <property type="nucleotide sequence ID" value="NZ_BSST01000001.1"/>
</dbReference>
<keyword evidence="10" id="KW-0812">Transmembrane</keyword>
<dbReference type="InterPro" id="IPR036097">
    <property type="entry name" value="HisK_dim/P_sf"/>
</dbReference>
<evidence type="ECO:0000256" key="4">
    <source>
        <dbReference type="ARBA" id="ARBA00022679"/>
    </source>
</evidence>
<dbReference type="Gene3D" id="3.40.50.2300">
    <property type="match status" value="1"/>
</dbReference>
<dbReference type="InterPro" id="IPR005467">
    <property type="entry name" value="His_kinase_dom"/>
</dbReference>
<dbReference type="SUPFAM" id="SSF47384">
    <property type="entry name" value="Homodimeric domain of signal transducing histidine kinase"/>
    <property type="match status" value="1"/>
</dbReference>
<comment type="caution">
    <text evidence="15">The sequence shown here is derived from an EMBL/GenBank/DDBJ whole genome shotgun (WGS) entry which is preliminary data.</text>
</comment>
<dbReference type="InterPro" id="IPR001610">
    <property type="entry name" value="PAC"/>
</dbReference>
<dbReference type="CDD" id="cd00082">
    <property type="entry name" value="HisKA"/>
    <property type="match status" value="1"/>
</dbReference>
<keyword evidence="10" id="KW-1133">Transmembrane helix</keyword>
<dbReference type="Gene3D" id="2.60.40.2380">
    <property type="match status" value="1"/>
</dbReference>
<dbReference type="InterPro" id="IPR000014">
    <property type="entry name" value="PAS"/>
</dbReference>
<comment type="catalytic activity">
    <reaction evidence="1">
        <text>ATP + protein L-histidine = ADP + protein N-phospho-L-histidine.</text>
        <dbReference type="EC" id="2.7.13.3"/>
    </reaction>
</comment>
<keyword evidence="16" id="KW-1185">Reference proteome</keyword>
<dbReference type="NCBIfam" id="TIGR00229">
    <property type="entry name" value="sensory_box"/>
    <property type="match status" value="3"/>
</dbReference>
<name>A0ABQ6GNG6_9GAMM</name>
<organism evidence="15 16">
    <name type="scientific">Thalassotalea insulae</name>
    <dbReference type="NCBI Taxonomy" id="2056778"/>
    <lineage>
        <taxon>Bacteria</taxon>
        <taxon>Pseudomonadati</taxon>
        <taxon>Pseudomonadota</taxon>
        <taxon>Gammaproteobacteria</taxon>
        <taxon>Alteromonadales</taxon>
        <taxon>Colwelliaceae</taxon>
        <taxon>Thalassotalea</taxon>
    </lineage>
</organism>
<dbReference type="SMART" id="SM00448">
    <property type="entry name" value="REC"/>
    <property type="match status" value="1"/>
</dbReference>
<dbReference type="Gene3D" id="3.30.565.10">
    <property type="entry name" value="Histidine kinase-like ATPase, C-terminal domain"/>
    <property type="match status" value="1"/>
</dbReference>
<feature type="transmembrane region" description="Helical" evidence="10">
    <location>
        <begin position="187"/>
        <end position="209"/>
    </location>
</feature>
<keyword evidence="10" id="KW-0472">Membrane</keyword>
<reference evidence="15 16" key="1">
    <citation type="submission" date="2023-03" db="EMBL/GenBank/DDBJ databases">
        <title>Draft genome sequence of Thalassotalea insulae KCTC 62186T.</title>
        <authorList>
            <person name="Sawabe T."/>
        </authorList>
    </citation>
    <scope>NUCLEOTIDE SEQUENCE [LARGE SCALE GENOMIC DNA]</scope>
    <source>
        <strain evidence="15 16">KCTC 62186</strain>
    </source>
</reference>
<evidence type="ECO:0000259" key="12">
    <source>
        <dbReference type="PROSITE" id="PS50109"/>
    </source>
</evidence>
<dbReference type="PROSITE" id="PS50109">
    <property type="entry name" value="HIS_KIN"/>
    <property type="match status" value="1"/>
</dbReference>
<keyword evidence="5" id="KW-0547">Nucleotide-binding</keyword>
<feature type="chain" id="PRO_5045277459" description="histidine kinase" evidence="11">
    <location>
        <begin position="21"/>
        <end position="1333"/>
    </location>
</feature>
<dbReference type="EC" id="2.7.13.3" evidence="2"/>
<keyword evidence="4" id="KW-0808">Transferase</keyword>
<dbReference type="SUPFAM" id="SSF55874">
    <property type="entry name" value="ATPase domain of HSP90 chaperone/DNA topoisomerase II/histidine kinase"/>
    <property type="match status" value="1"/>
</dbReference>
<feature type="transmembrane region" description="Helical" evidence="10">
    <location>
        <begin position="216"/>
        <end position="238"/>
    </location>
</feature>
<feature type="transmembrane region" description="Helical" evidence="10">
    <location>
        <begin position="338"/>
        <end position="354"/>
    </location>
</feature>
<dbReference type="SUPFAM" id="SSF55785">
    <property type="entry name" value="PYP-like sensor domain (PAS domain)"/>
    <property type="match status" value="3"/>
</dbReference>
<dbReference type="Pfam" id="PF13426">
    <property type="entry name" value="PAS_9"/>
    <property type="match status" value="2"/>
</dbReference>
<dbReference type="InterPro" id="IPR011622">
    <property type="entry name" value="7TMR_DISM_rcpt_extracell_dom2"/>
</dbReference>
<evidence type="ECO:0000256" key="7">
    <source>
        <dbReference type="ARBA" id="ARBA00022840"/>
    </source>
</evidence>
<gene>
    <name evidence="15" type="ORF">tinsulaeT_08120</name>
</gene>
<dbReference type="PROSITE" id="PS50110">
    <property type="entry name" value="RESPONSE_REGULATORY"/>
    <property type="match status" value="1"/>
</dbReference>
<dbReference type="SUPFAM" id="SSF55781">
    <property type="entry name" value="GAF domain-like"/>
    <property type="match status" value="1"/>
</dbReference>
<feature type="transmembrane region" description="Helical" evidence="10">
    <location>
        <begin position="282"/>
        <end position="301"/>
    </location>
</feature>
<evidence type="ECO:0000259" key="13">
    <source>
        <dbReference type="PROSITE" id="PS50110"/>
    </source>
</evidence>
<evidence type="ECO:0000313" key="16">
    <source>
        <dbReference type="Proteomes" id="UP001157186"/>
    </source>
</evidence>
<feature type="modified residue" description="4-aspartylphosphate" evidence="9">
    <location>
        <position position="1253"/>
    </location>
</feature>